<organism evidence="1 2">
    <name type="scientific">Cytobacillus purgationiresistens</name>
    <dbReference type="NCBI Taxonomy" id="863449"/>
    <lineage>
        <taxon>Bacteria</taxon>
        <taxon>Bacillati</taxon>
        <taxon>Bacillota</taxon>
        <taxon>Bacilli</taxon>
        <taxon>Bacillales</taxon>
        <taxon>Bacillaceae</taxon>
        <taxon>Cytobacillus</taxon>
    </lineage>
</organism>
<dbReference type="Pfam" id="PF10076">
    <property type="entry name" value="Phage_Mu_Gp48"/>
    <property type="match status" value="1"/>
</dbReference>
<dbReference type="Proteomes" id="UP001238088">
    <property type="component" value="Unassembled WGS sequence"/>
</dbReference>
<accession>A0ABU0AF89</accession>
<keyword evidence="2" id="KW-1185">Reference proteome</keyword>
<reference evidence="1 2" key="1">
    <citation type="submission" date="2023-07" db="EMBL/GenBank/DDBJ databases">
        <title>Genomic Encyclopedia of Type Strains, Phase IV (KMG-IV): sequencing the most valuable type-strain genomes for metagenomic binning, comparative biology and taxonomic classification.</title>
        <authorList>
            <person name="Goeker M."/>
        </authorList>
    </citation>
    <scope>NUCLEOTIDE SEQUENCE [LARGE SCALE GENOMIC DNA]</scope>
    <source>
        <strain evidence="1 2">DSM 23494</strain>
    </source>
</reference>
<dbReference type="RefSeq" id="WP_307473894.1">
    <property type="nucleotide sequence ID" value="NZ_JAUSUB010000006.1"/>
</dbReference>
<name>A0ABU0AF89_9BACI</name>
<evidence type="ECO:0000313" key="2">
    <source>
        <dbReference type="Proteomes" id="UP001238088"/>
    </source>
</evidence>
<sequence>MAERIMQHLPDFYRQILEFMELDITETIELEKLDLALEQVYDDQFVLSSSEAAVERRERMLGIQADPTIESLDFRKMRILNRYQTKPPFTIRYLQQRLDFLVGKGRTTVEVDPVNFILTVIAAIDEAAVFKEVEYTVKTTIPANLYYQQQTALKDVIKLVENISKREITWNYKFDDTWKLGEKPFGSLGTEMIIK</sequence>
<dbReference type="InterPro" id="IPR018755">
    <property type="entry name" value="Phage_Mu_Gp48"/>
</dbReference>
<proteinExistence type="predicted"/>
<gene>
    <name evidence="1" type="ORF">J2S17_001799</name>
</gene>
<protein>
    <recommendedName>
        <fullName evidence="3">DUF2313 domain-containing protein</fullName>
    </recommendedName>
</protein>
<evidence type="ECO:0008006" key="3">
    <source>
        <dbReference type="Google" id="ProtNLM"/>
    </source>
</evidence>
<comment type="caution">
    <text evidence="1">The sequence shown here is derived from an EMBL/GenBank/DDBJ whole genome shotgun (WGS) entry which is preliminary data.</text>
</comment>
<dbReference type="EMBL" id="JAUSUB010000006">
    <property type="protein sequence ID" value="MDQ0269927.1"/>
    <property type="molecule type" value="Genomic_DNA"/>
</dbReference>
<evidence type="ECO:0000313" key="1">
    <source>
        <dbReference type="EMBL" id="MDQ0269927.1"/>
    </source>
</evidence>